<dbReference type="STRING" id="1472378.AU381_20010"/>
<evidence type="ECO:0000256" key="6">
    <source>
        <dbReference type="ARBA" id="ARBA00022989"/>
    </source>
</evidence>
<feature type="transmembrane region" description="Helical" evidence="9">
    <location>
        <begin position="12"/>
        <end position="31"/>
    </location>
</feature>
<evidence type="ECO:0000313" key="12">
    <source>
        <dbReference type="Proteomes" id="UP000094025"/>
    </source>
</evidence>
<feature type="transmembrane region" description="Helical" evidence="9">
    <location>
        <begin position="122"/>
        <end position="141"/>
    </location>
</feature>
<dbReference type="InterPro" id="IPR055348">
    <property type="entry name" value="DctQ"/>
</dbReference>
<protein>
    <recommendedName>
        <fullName evidence="9">TRAP transporter small permease protein</fullName>
    </recommendedName>
</protein>
<evidence type="ECO:0000256" key="7">
    <source>
        <dbReference type="ARBA" id="ARBA00023136"/>
    </source>
</evidence>
<evidence type="ECO:0000256" key="8">
    <source>
        <dbReference type="ARBA" id="ARBA00038436"/>
    </source>
</evidence>
<proteinExistence type="inferred from homology"/>
<dbReference type="GO" id="GO:0005886">
    <property type="term" value="C:plasma membrane"/>
    <property type="evidence" value="ECO:0007669"/>
    <property type="project" value="UniProtKB-SubCell"/>
</dbReference>
<comment type="similarity">
    <text evidence="8 9">Belongs to the TRAP transporter small permease family.</text>
</comment>
<reference evidence="11 12" key="1">
    <citation type="journal article" date="2016" name="Int. J. Syst. Evol. Microbiol.">
        <title>Ensifer glycinis sp. nov., an novel rhizobial species associated with Glycine spp.</title>
        <authorList>
            <person name="Yan H."/>
            <person name="Yan J."/>
            <person name="Sui X.H."/>
            <person name="Wang E.T."/>
            <person name="Chen W.X."/>
            <person name="Zhang X.X."/>
            <person name="Chen W.F."/>
        </authorList>
    </citation>
    <scope>NUCLEOTIDE SEQUENCE [LARGE SCALE GENOMIC DNA]</scope>
    <source>
        <strain evidence="11 12">CCBAU 23380</strain>
    </source>
</reference>
<dbReference type="GO" id="GO:0015740">
    <property type="term" value="P:C4-dicarboxylate transport"/>
    <property type="evidence" value="ECO:0007669"/>
    <property type="project" value="TreeGrafter"/>
</dbReference>
<keyword evidence="5 9" id="KW-0812">Transmembrane</keyword>
<organism evidence="11 12">
    <name type="scientific">Sinorhizobium glycinis</name>
    <dbReference type="NCBI Taxonomy" id="1472378"/>
    <lineage>
        <taxon>Bacteria</taxon>
        <taxon>Pseudomonadati</taxon>
        <taxon>Pseudomonadota</taxon>
        <taxon>Alphaproteobacteria</taxon>
        <taxon>Hyphomicrobiales</taxon>
        <taxon>Rhizobiaceae</taxon>
        <taxon>Sinorhizobium/Ensifer group</taxon>
        <taxon>Sinorhizobium</taxon>
    </lineage>
</organism>
<dbReference type="InterPro" id="IPR007387">
    <property type="entry name" value="TRAP_DctQ"/>
</dbReference>
<keyword evidence="12" id="KW-1185">Reference proteome</keyword>
<evidence type="ECO:0000256" key="9">
    <source>
        <dbReference type="RuleBase" id="RU369079"/>
    </source>
</evidence>
<keyword evidence="4 9" id="KW-0997">Cell inner membrane</keyword>
<keyword evidence="3" id="KW-1003">Cell membrane</keyword>
<dbReference type="OrthoDB" id="4964541at2"/>
<keyword evidence="2 9" id="KW-0813">Transport</keyword>
<dbReference type="Proteomes" id="UP000094025">
    <property type="component" value="Unassembled WGS sequence"/>
</dbReference>
<dbReference type="RefSeq" id="WP_064243986.1">
    <property type="nucleotide sequence ID" value="NZ_LPUX01000064.1"/>
</dbReference>
<dbReference type="Pfam" id="PF04290">
    <property type="entry name" value="DctQ"/>
    <property type="match status" value="1"/>
</dbReference>
<keyword evidence="7 9" id="KW-0472">Membrane</keyword>
<dbReference type="PANTHER" id="PTHR35011">
    <property type="entry name" value="2,3-DIKETO-L-GULONATE TRAP TRANSPORTER SMALL PERMEASE PROTEIN YIAM"/>
    <property type="match status" value="1"/>
</dbReference>
<evidence type="ECO:0000256" key="3">
    <source>
        <dbReference type="ARBA" id="ARBA00022475"/>
    </source>
</evidence>
<evidence type="ECO:0000256" key="1">
    <source>
        <dbReference type="ARBA" id="ARBA00004429"/>
    </source>
</evidence>
<keyword evidence="6 9" id="KW-1133">Transmembrane helix</keyword>
<sequence length="176" mass="19315">MNRAFQAIETLLALLLAAMVIMVFGNVVLRYVFNSGIVVSEELSRIFFVWITFIGAVVAMRDGSHLGMDTFVRALTRRGRIVCCVLSQSLILVCCAMLLHGTWLQHEVNASTLAPVTEIPMIWVHGVVYLSASGIGFHALVKLCRAVTGRIRDSELLETSASEEIPPVAAAERAER</sequence>
<comment type="subcellular location">
    <subcellularLocation>
        <location evidence="1 9">Cell inner membrane</location>
        <topology evidence="1 9">Multi-pass membrane protein</topology>
    </subcellularLocation>
</comment>
<feature type="transmembrane region" description="Helical" evidence="9">
    <location>
        <begin position="81"/>
        <end position="102"/>
    </location>
</feature>
<evidence type="ECO:0000256" key="2">
    <source>
        <dbReference type="ARBA" id="ARBA00022448"/>
    </source>
</evidence>
<dbReference type="GO" id="GO:0022857">
    <property type="term" value="F:transmembrane transporter activity"/>
    <property type="evidence" value="ECO:0007669"/>
    <property type="project" value="UniProtKB-UniRule"/>
</dbReference>
<dbReference type="AlphaFoldDB" id="A0A178XPU0"/>
<comment type="caution">
    <text evidence="11">The sequence shown here is derived from an EMBL/GenBank/DDBJ whole genome shotgun (WGS) entry which is preliminary data.</text>
</comment>
<feature type="transmembrane region" description="Helical" evidence="9">
    <location>
        <begin position="43"/>
        <end position="60"/>
    </location>
</feature>
<comment type="function">
    <text evidence="9">Part of the tripartite ATP-independent periplasmic (TRAP) transport system.</text>
</comment>
<dbReference type="EMBL" id="LPUX01000064">
    <property type="protein sequence ID" value="OAP36762.1"/>
    <property type="molecule type" value="Genomic_DNA"/>
</dbReference>
<feature type="domain" description="Tripartite ATP-independent periplasmic transporters DctQ component" evidence="10">
    <location>
        <begin position="19"/>
        <end position="148"/>
    </location>
</feature>
<name>A0A178XPU0_9HYPH</name>
<dbReference type="PANTHER" id="PTHR35011:SF2">
    <property type="entry name" value="2,3-DIKETO-L-GULONATE TRAP TRANSPORTER SMALL PERMEASE PROTEIN YIAM"/>
    <property type="match status" value="1"/>
</dbReference>
<evidence type="ECO:0000313" key="11">
    <source>
        <dbReference type="EMBL" id="OAP36762.1"/>
    </source>
</evidence>
<accession>A0A178XPU0</accession>
<evidence type="ECO:0000256" key="5">
    <source>
        <dbReference type="ARBA" id="ARBA00022692"/>
    </source>
</evidence>
<gene>
    <name evidence="11" type="ORF">AU381_20010</name>
</gene>
<comment type="subunit">
    <text evidence="9">The complex comprises the extracytoplasmic solute receptor protein and the two transmembrane proteins.</text>
</comment>
<evidence type="ECO:0000256" key="4">
    <source>
        <dbReference type="ARBA" id="ARBA00022519"/>
    </source>
</evidence>
<evidence type="ECO:0000259" key="10">
    <source>
        <dbReference type="Pfam" id="PF04290"/>
    </source>
</evidence>